<dbReference type="RefSeq" id="WP_013110402.1">
    <property type="nucleotide sequence ID" value="NC_014148.1"/>
</dbReference>
<keyword evidence="2" id="KW-1185">Reference proteome</keyword>
<name>D5SMR6_PLAL2</name>
<protein>
    <submittedName>
        <fullName evidence="1">Uncharacterized protein</fullName>
    </submittedName>
</protein>
<evidence type="ECO:0000313" key="1">
    <source>
        <dbReference type="EMBL" id="ADG67971.1"/>
    </source>
</evidence>
<dbReference type="STRING" id="521674.Plim_2144"/>
<organism evidence="1 2">
    <name type="scientific">Planctopirus limnophila (strain ATCC 43296 / DSM 3776 / IFAM 1008 / Mu 290)</name>
    <name type="common">Planctomyces limnophilus</name>
    <dbReference type="NCBI Taxonomy" id="521674"/>
    <lineage>
        <taxon>Bacteria</taxon>
        <taxon>Pseudomonadati</taxon>
        <taxon>Planctomycetota</taxon>
        <taxon>Planctomycetia</taxon>
        <taxon>Planctomycetales</taxon>
        <taxon>Planctomycetaceae</taxon>
        <taxon>Planctopirus</taxon>
    </lineage>
</organism>
<reference evidence="1 2" key="1">
    <citation type="journal article" date="2010" name="Stand. Genomic Sci.">
        <title>Complete genome sequence of Planctomyces limnophilus type strain (Mu 290).</title>
        <authorList>
            <person name="Labutti K."/>
            <person name="Sikorski J."/>
            <person name="Schneider S."/>
            <person name="Nolan M."/>
            <person name="Lucas S."/>
            <person name="Glavina Del Rio T."/>
            <person name="Tice H."/>
            <person name="Cheng J.F."/>
            <person name="Goodwin L."/>
            <person name="Pitluck S."/>
            <person name="Liolios K."/>
            <person name="Ivanova N."/>
            <person name="Mavromatis K."/>
            <person name="Mikhailova N."/>
            <person name="Pati A."/>
            <person name="Chen A."/>
            <person name="Palaniappan K."/>
            <person name="Land M."/>
            <person name="Hauser L."/>
            <person name="Chang Y.J."/>
            <person name="Jeffries C.D."/>
            <person name="Tindall B.J."/>
            <person name="Rohde M."/>
            <person name="Goker M."/>
            <person name="Woyke T."/>
            <person name="Bristow J."/>
            <person name="Eisen J.A."/>
            <person name="Markowitz V."/>
            <person name="Hugenholtz P."/>
            <person name="Kyrpides N.C."/>
            <person name="Klenk H.P."/>
            <person name="Lapidus A."/>
        </authorList>
    </citation>
    <scope>NUCLEOTIDE SEQUENCE [LARGE SCALE GENOMIC DNA]</scope>
    <source>
        <strain evidence="2">ATCC 43296 / DSM 3776 / IFAM 1008 / 290</strain>
    </source>
</reference>
<sequence>MKVSVDLHVLVITTDDIVELDKQECFAITPQIGMGIFTRFLKKERLERRLVVGADVFDDSVGIYVSAIDLRNEGIDTEYLLNEMLADGVNKGACNPHSHPPDLHCYYPILNEFCEFHGHFDDELNVAAL</sequence>
<evidence type="ECO:0000313" key="2">
    <source>
        <dbReference type="Proteomes" id="UP000002220"/>
    </source>
</evidence>
<dbReference type="AlphaFoldDB" id="D5SMR6"/>
<dbReference type="HOGENOM" id="CLU_1946796_0_0_0"/>
<accession>D5SMR6</accession>
<dbReference type="Proteomes" id="UP000002220">
    <property type="component" value="Chromosome"/>
</dbReference>
<dbReference type="EMBL" id="CP001744">
    <property type="protein sequence ID" value="ADG67971.1"/>
    <property type="molecule type" value="Genomic_DNA"/>
</dbReference>
<gene>
    <name evidence="1" type="ordered locus">Plim_2144</name>
</gene>
<proteinExistence type="predicted"/>
<dbReference type="KEGG" id="plm:Plim_2144"/>